<dbReference type="PANTHER" id="PTHR12029:SF11">
    <property type="entry name" value="METHYLTRANSFERASE TARBP1-RELATED"/>
    <property type="match status" value="1"/>
</dbReference>
<comment type="caution">
    <text evidence="1">The sequence shown here is derived from an EMBL/GenBank/DDBJ whole genome shotgun (WGS) entry which is preliminary data.</text>
</comment>
<dbReference type="GO" id="GO:0032259">
    <property type="term" value="P:methylation"/>
    <property type="evidence" value="ECO:0007669"/>
    <property type="project" value="UniProtKB-KW"/>
</dbReference>
<keyword evidence="1" id="KW-0489">Methyltransferase</keyword>
<dbReference type="PANTHER" id="PTHR12029">
    <property type="entry name" value="RNA METHYLTRANSFERASE"/>
    <property type="match status" value="1"/>
</dbReference>
<dbReference type="SUPFAM" id="SSF48371">
    <property type="entry name" value="ARM repeat"/>
    <property type="match status" value="1"/>
</dbReference>
<protein>
    <submittedName>
        <fullName evidence="1">tRNA/rRNA methyltransferase (SpoU) family protein</fullName>
    </submittedName>
</protein>
<gene>
    <name evidence="1" type="ORF">Fot_09549</name>
</gene>
<name>A0ABD1WEC8_9LAMI</name>
<keyword evidence="1" id="KW-0808">Transferase</keyword>
<sequence>MEPIATSLWGSFRRFPPEAVPAMLDCILASTGSSPSSLFSSLLNEFPSLTKEITEGTEKLDSGQRNHIGSYVAALCHLLKKSDEFIPATPGSNNNAVRLFLWRILIPLMELIHAYDQEILDEAASLFLDVVTETNNWDIVEAIMVPLLLRSIGLSMGMLQSEELAIYEWGSKSIVQGSGTQLITPELLHSSHDKLTDVNLNNDSIISLSYYFPLPLSCHILSLILNAALQSKHVSRSASVSILANGSREKIFAGNMLWDLSNMTLEMLAQSMEHRSSAIRFLLPFIFKAFACNRAFEVSFHGKSHILTREHLFVKVWKCCKTLFSLGPLERRDAYNILSLYLSFSSFTDGHEDVNGDDREETFDLRDDREFWVEIKRGLLDKESLVRKLSLHILKTTLNLNLEGKSFSGVPEEVSDESWQRWEAFVFLYQMLEEYGTHLVEAAWNHQITLLLRPSFSLDNKKNSCNGEIHLNQMETFEEICEWLAVLLERGFCHDNPQVRCIIMQSFLALKWTDYRSSINLVPEDFILGPFIQGLNDPVHHKDFGVKGVYSSWAIEAAAKFLSQFTSYMDGRKHISFLVNLSSVSKKYSFGRAGLMCLAECIASSACGILKHNDHESGLCIDAYPDKILAKSGPENSSHNDKADLLDVLRFILECSKQHFNPNYRHQVCEKILAAADSVMSSLDVPREMLLHFISSLPREFTDYGGSLRSKVKKWLLKCDEAQLLKTIGGFPKSFISCHLPVDSLLTYDDDDLAAWGSEAKRWTRVLFLVIEEEEHLDPIIAFIQDHGSDVCKQNNLEWLPVKFFILLSSLVQELQVIKDRTADCHLTRRMKTETEIPGMVDSPSFVKETIIFEKFTKLLISLLAELVLYAKSSCSIFWSTVVAEDGILPGSITGRLGGPSQRRLSSSVGTSVLQAVTSLKTLASVTRWCAQNGTDASLNFSLTCLWNFCWKVITSSTFKSETDSEICIAAYEAFAFILKDLAFVFSLSLDLLMKTGSSSPLDADRKPVLDIFLSTFIQNINNLVARGNLARTRRAILMNWKWSCLESLLTMPNYALRDGVHMKSCRYYFSDTIIRWMFGDLVESLENAGEVSVLHMLRSVRLTMELFASGRMDSVVSSCEGINSQMMWQLVHSSWILHVSCNKRRVAPIAALLSSVLHYSVFGDEGMHEIDNTPGPLNSLMKILEEGTKSPRTIRLAALHLTGLWLANPITIKFYMKELKLLTLYGSGMFRICLVYSGQCSDWKPSGYCFHD</sequence>
<evidence type="ECO:0000313" key="1">
    <source>
        <dbReference type="EMBL" id="KAL2548019.1"/>
    </source>
</evidence>
<dbReference type="Proteomes" id="UP001604277">
    <property type="component" value="Unassembled WGS sequence"/>
</dbReference>
<dbReference type="AlphaFoldDB" id="A0ABD1WEC8"/>
<evidence type="ECO:0000313" key="2">
    <source>
        <dbReference type="Proteomes" id="UP001604277"/>
    </source>
</evidence>
<organism evidence="1 2">
    <name type="scientific">Forsythia ovata</name>
    <dbReference type="NCBI Taxonomy" id="205694"/>
    <lineage>
        <taxon>Eukaryota</taxon>
        <taxon>Viridiplantae</taxon>
        <taxon>Streptophyta</taxon>
        <taxon>Embryophyta</taxon>
        <taxon>Tracheophyta</taxon>
        <taxon>Spermatophyta</taxon>
        <taxon>Magnoliopsida</taxon>
        <taxon>eudicotyledons</taxon>
        <taxon>Gunneridae</taxon>
        <taxon>Pentapetalae</taxon>
        <taxon>asterids</taxon>
        <taxon>lamiids</taxon>
        <taxon>Lamiales</taxon>
        <taxon>Oleaceae</taxon>
        <taxon>Forsythieae</taxon>
        <taxon>Forsythia</taxon>
    </lineage>
</organism>
<dbReference type="GO" id="GO:0008168">
    <property type="term" value="F:methyltransferase activity"/>
    <property type="evidence" value="ECO:0007669"/>
    <property type="project" value="UniProtKB-KW"/>
</dbReference>
<accession>A0ABD1WEC8</accession>
<proteinExistence type="predicted"/>
<dbReference type="InterPro" id="IPR016024">
    <property type="entry name" value="ARM-type_fold"/>
</dbReference>
<dbReference type="InterPro" id="IPR045330">
    <property type="entry name" value="TRM3/TARBP1"/>
</dbReference>
<dbReference type="EMBL" id="JBFOLJ010000003">
    <property type="protein sequence ID" value="KAL2548019.1"/>
    <property type="molecule type" value="Genomic_DNA"/>
</dbReference>
<keyword evidence="2" id="KW-1185">Reference proteome</keyword>
<reference evidence="2" key="1">
    <citation type="submission" date="2024-07" db="EMBL/GenBank/DDBJ databases">
        <title>Two chromosome-level genome assemblies of Korean endemic species Abeliophyllum distichum and Forsythia ovata (Oleaceae).</title>
        <authorList>
            <person name="Jang H."/>
        </authorList>
    </citation>
    <scope>NUCLEOTIDE SEQUENCE [LARGE SCALE GENOMIC DNA]</scope>
</reference>